<dbReference type="InterPro" id="IPR003741">
    <property type="entry name" value="LUD_dom"/>
</dbReference>
<dbReference type="Pfam" id="PF02589">
    <property type="entry name" value="LUD_dom"/>
    <property type="match status" value="1"/>
</dbReference>
<sequence>MKEQILKAVRAKKRAAVTPLPAYPERPRRTDEEVLARFLEHVEDYKARVERTQDLALLPALIQRFLQGQTRVVIPADLPVEWLPEGLTLIRDTPDLSLNTLKQQEVVITGCKLGISDTGTIVLDSAVRQGRRIISLIPDHHICIVFRDQVVQGVFEATTTLEPSVQAGLPLTWISGPSATSDIELVRVEGVHGPRTLDVLVVG</sequence>
<dbReference type="EMBL" id="BMOD01000034">
    <property type="protein sequence ID" value="GGJ56021.1"/>
    <property type="molecule type" value="Genomic_DNA"/>
</dbReference>
<dbReference type="PANTHER" id="PTHR43682">
    <property type="entry name" value="LACTATE UTILIZATION PROTEIN C"/>
    <property type="match status" value="1"/>
</dbReference>
<dbReference type="Gene3D" id="3.40.50.10420">
    <property type="entry name" value="NagB/RpiA/CoA transferase-like"/>
    <property type="match status" value="1"/>
</dbReference>
<accession>A0ABQ2DFN0</accession>
<dbReference type="SUPFAM" id="SSF100950">
    <property type="entry name" value="NagB/RpiA/CoA transferase-like"/>
    <property type="match status" value="1"/>
</dbReference>
<dbReference type="InterPro" id="IPR024185">
    <property type="entry name" value="FTHF_cligase-like_sf"/>
</dbReference>
<reference evidence="3" key="1">
    <citation type="journal article" date="2019" name="Int. J. Syst. Evol. Microbiol.">
        <title>The Global Catalogue of Microorganisms (GCM) 10K type strain sequencing project: providing services to taxonomists for standard genome sequencing and annotation.</title>
        <authorList>
            <consortium name="The Broad Institute Genomics Platform"/>
            <consortium name="The Broad Institute Genome Sequencing Center for Infectious Disease"/>
            <person name="Wu L."/>
            <person name="Ma J."/>
        </authorList>
    </citation>
    <scope>NUCLEOTIDE SEQUENCE [LARGE SCALE GENOMIC DNA]</scope>
    <source>
        <strain evidence="3">JCM 14370</strain>
    </source>
</reference>
<evidence type="ECO:0000259" key="1">
    <source>
        <dbReference type="Pfam" id="PF02589"/>
    </source>
</evidence>
<gene>
    <name evidence="2" type="primary">lutC</name>
    <name evidence="2" type="ORF">GCM10008938_47710</name>
</gene>
<dbReference type="RefSeq" id="WP_229684946.1">
    <property type="nucleotide sequence ID" value="NZ_BMOD01000034.1"/>
</dbReference>
<dbReference type="InterPro" id="IPR037171">
    <property type="entry name" value="NagB/RpiA_transferase-like"/>
</dbReference>
<name>A0ABQ2DFN0_9DEIO</name>
<protein>
    <submittedName>
        <fullName evidence="2">Lactate utilization protein C</fullName>
    </submittedName>
</protein>
<evidence type="ECO:0000313" key="3">
    <source>
        <dbReference type="Proteomes" id="UP000632222"/>
    </source>
</evidence>
<keyword evidence="3" id="KW-1185">Reference proteome</keyword>
<dbReference type="PANTHER" id="PTHR43682:SF1">
    <property type="entry name" value="LACTATE UTILIZATION PROTEIN C"/>
    <property type="match status" value="1"/>
</dbReference>
<evidence type="ECO:0000313" key="2">
    <source>
        <dbReference type="EMBL" id="GGJ56021.1"/>
    </source>
</evidence>
<comment type="caution">
    <text evidence="2">The sequence shown here is derived from an EMBL/GenBank/DDBJ whole genome shotgun (WGS) entry which is preliminary data.</text>
</comment>
<dbReference type="Proteomes" id="UP000632222">
    <property type="component" value="Unassembled WGS sequence"/>
</dbReference>
<organism evidence="2 3">
    <name type="scientific">Deinococcus roseus</name>
    <dbReference type="NCBI Taxonomy" id="392414"/>
    <lineage>
        <taxon>Bacteria</taxon>
        <taxon>Thermotogati</taxon>
        <taxon>Deinococcota</taxon>
        <taxon>Deinococci</taxon>
        <taxon>Deinococcales</taxon>
        <taxon>Deinococcaceae</taxon>
        <taxon>Deinococcus</taxon>
    </lineage>
</organism>
<feature type="domain" description="LUD" evidence="1">
    <location>
        <begin position="103"/>
        <end position="202"/>
    </location>
</feature>
<proteinExistence type="predicted"/>